<evidence type="ECO:0000256" key="1">
    <source>
        <dbReference type="SAM" id="Phobius"/>
    </source>
</evidence>
<protein>
    <submittedName>
        <fullName evidence="2">Unannotated protein</fullName>
    </submittedName>
</protein>
<evidence type="ECO:0000313" key="2">
    <source>
        <dbReference type="EMBL" id="CAB4546318.1"/>
    </source>
</evidence>
<organism evidence="2">
    <name type="scientific">freshwater metagenome</name>
    <dbReference type="NCBI Taxonomy" id="449393"/>
    <lineage>
        <taxon>unclassified sequences</taxon>
        <taxon>metagenomes</taxon>
        <taxon>ecological metagenomes</taxon>
    </lineage>
</organism>
<proteinExistence type="predicted"/>
<gene>
    <name evidence="2" type="ORF">UFOPK1446_00730</name>
</gene>
<keyword evidence="1" id="KW-0812">Transmembrane</keyword>
<dbReference type="AlphaFoldDB" id="A0A6J6C7V0"/>
<dbReference type="EMBL" id="CAEZSO010000137">
    <property type="protein sequence ID" value="CAB4546318.1"/>
    <property type="molecule type" value="Genomic_DNA"/>
</dbReference>
<dbReference type="PANTHER" id="PTHR35007">
    <property type="entry name" value="INTEGRAL MEMBRANE PROTEIN-RELATED"/>
    <property type="match status" value="1"/>
</dbReference>
<name>A0A6J6C7V0_9ZZZZ</name>
<dbReference type="PANTHER" id="PTHR35007:SF4">
    <property type="entry name" value="CONSERVED TRANSMEMBRANE PROTEIN-RELATED"/>
    <property type="match status" value="1"/>
</dbReference>
<feature type="transmembrane region" description="Helical" evidence="1">
    <location>
        <begin position="204"/>
        <end position="223"/>
    </location>
</feature>
<dbReference type="GO" id="GO:0005886">
    <property type="term" value="C:plasma membrane"/>
    <property type="evidence" value="ECO:0007669"/>
    <property type="project" value="UniProtKB-SubCell"/>
</dbReference>
<sequence length="234" mass="25076">MNSWALALLMAAVFAWWFSPHQQRLRSVVPSPPLAVVTAGKTWWVRIDALARKTRYTAQRRRAMVDVVEALAGELNAGQAPIQALQFALDAGPVDFHRFAQSIRLGADPLSQCTQLARIPGCEAALSLAACWRVGSNAGSGLADTMEQLAQGLRDDLAVRAEVQSQIAGPQATARFLAALPVAGPVLATALGVNFGAVLFTTSVGHWCVVLGLLLDVLGLWWVHRIMTSAYPIA</sequence>
<reference evidence="2" key="1">
    <citation type="submission" date="2020-05" db="EMBL/GenBank/DDBJ databases">
        <authorList>
            <person name="Chiriac C."/>
            <person name="Salcher M."/>
            <person name="Ghai R."/>
            <person name="Kavagutti S V."/>
        </authorList>
    </citation>
    <scope>NUCLEOTIDE SEQUENCE</scope>
</reference>
<keyword evidence="1" id="KW-0472">Membrane</keyword>
<keyword evidence="1" id="KW-1133">Transmembrane helix</keyword>
<accession>A0A6J6C7V0</accession>